<dbReference type="AlphaFoldDB" id="A0AAV7UUT7"/>
<organism evidence="2 3">
    <name type="scientific">Pleurodeles waltl</name>
    <name type="common">Iberian ribbed newt</name>
    <dbReference type="NCBI Taxonomy" id="8319"/>
    <lineage>
        <taxon>Eukaryota</taxon>
        <taxon>Metazoa</taxon>
        <taxon>Chordata</taxon>
        <taxon>Craniata</taxon>
        <taxon>Vertebrata</taxon>
        <taxon>Euteleostomi</taxon>
        <taxon>Amphibia</taxon>
        <taxon>Batrachia</taxon>
        <taxon>Caudata</taxon>
        <taxon>Salamandroidea</taxon>
        <taxon>Salamandridae</taxon>
        <taxon>Pleurodelinae</taxon>
        <taxon>Pleurodeles</taxon>
    </lineage>
</organism>
<name>A0AAV7UUT7_PLEWA</name>
<gene>
    <name evidence="2" type="ORF">NDU88_002181</name>
</gene>
<accession>A0AAV7UUT7</accession>
<feature type="region of interest" description="Disordered" evidence="1">
    <location>
        <begin position="64"/>
        <end position="85"/>
    </location>
</feature>
<dbReference type="Proteomes" id="UP001066276">
    <property type="component" value="Chromosome 2_2"/>
</dbReference>
<reference evidence="2" key="1">
    <citation type="journal article" date="2022" name="bioRxiv">
        <title>Sequencing and chromosome-scale assembly of the giantPleurodeles waltlgenome.</title>
        <authorList>
            <person name="Brown T."/>
            <person name="Elewa A."/>
            <person name="Iarovenko S."/>
            <person name="Subramanian E."/>
            <person name="Araus A.J."/>
            <person name="Petzold A."/>
            <person name="Susuki M."/>
            <person name="Suzuki K.-i.T."/>
            <person name="Hayashi T."/>
            <person name="Toyoda A."/>
            <person name="Oliveira C."/>
            <person name="Osipova E."/>
            <person name="Leigh N.D."/>
            <person name="Simon A."/>
            <person name="Yun M.H."/>
        </authorList>
    </citation>
    <scope>NUCLEOTIDE SEQUENCE</scope>
    <source>
        <strain evidence="2">20211129_DDA</strain>
        <tissue evidence="2">Liver</tissue>
    </source>
</reference>
<sequence>MFYLAPSLNFQAAPSQDLTSEARALHSWRLPCCRARADSDYGECIKEALVRCVTTLPDTFQVAYEERSGPETQMSSYGRNTNHVE</sequence>
<protein>
    <submittedName>
        <fullName evidence="2">Uncharacterized protein</fullName>
    </submittedName>
</protein>
<proteinExistence type="predicted"/>
<dbReference type="EMBL" id="JANPWB010000004">
    <property type="protein sequence ID" value="KAJ1192875.1"/>
    <property type="molecule type" value="Genomic_DNA"/>
</dbReference>
<evidence type="ECO:0000313" key="2">
    <source>
        <dbReference type="EMBL" id="KAJ1192875.1"/>
    </source>
</evidence>
<comment type="caution">
    <text evidence="2">The sequence shown here is derived from an EMBL/GenBank/DDBJ whole genome shotgun (WGS) entry which is preliminary data.</text>
</comment>
<keyword evidence="3" id="KW-1185">Reference proteome</keyword>
<evidence type="ECO:0000313" key="3">
    <source>
        <dbReference type="Proteomes" id="UP001066276"/>
    </source>
</evidence>
<evidence type="ECO:0000256" key="1">
    <source>
        <dbReference type="SAM" id="MobiDB-lite"/>
    </source>
</evidence>
<feature type="compositionally biased region" description="Polar residues" evidence="1">
    <location>
        <begin position="70"/>
        <end position="85"/>
    </location>
</feature>